<dbReference type="PANTHER" id="PTHR35175">
    <property type="entry name" value="DUF1289 DOMAIN-CONTAINING PROTEIN"/>
    <property type="match status" value="1"/>
</dbReference>
<organism evidence="1 2">
    <name type="scientific">Plasticicumulans acidivorans</name>
    <dbReference type="NCBI Taxonomy" id="886464"/>
    <lineage>
        <taxon>Bacteria</taxon>
        <taxon>Pseudomonadati</taxon>
        <taxon>Pseudomonadota</taxon>
        <taxon>Gammaproteobacteria</taxon>
        <taxon>Candidatus Competibacteraceae</taxon>
        <taxon>Plasticicumulans</taxon>
    </lineage>
</organism>
<dbReference type="AlphaFoldDB" id="A0A317MSP5"/>
<evidence type="ECO:0000313" key="1">
    <source>
        <dbReference type="EMBL" id="PWV60164.1"/>
    </source>
</evidence>
<dbReference type="Pfam" id="PF06945">
    <property type="entry name" value="DUF1289"/>
    <property type="match status" value="1"/>
</dbReference>
<dbReference type="InterPro" id="IPR010710">
    <property type="entry name" value="DUF1289"/>
</dbReference>
<name>A0A317MSP5_9GAMM</name>
<gene>
    <name evidence="1" type="ORF">C7443_10893</name>
</gene>
<dbReference type="EMBL" id="QGTJ01000008">
    <property type="protein sequence ID" value="PWV60164.1"/>
    <property type="molecule type" value="Genomic_DNA"/>
</dbReference>
<sequence>MNYVIEEPASPCIGICQMNTDTGLCEGCFRTSEEIEKWWELDAKQKWAVVAMAEDRQARILDGTYFD</sequence>
<protein>
    <recommendedName>
        <fullName evidence="3">Fe-S protein YdhL (DUF1289 family)</fullName>
    </recommendedName>
</protein>
<proteinExistence type="predicted"/>
<comment type="caution">
    <text evidence="1">The sequence shown here is derived from an EMBL/GenBank/DDBJ whole genome shotgun (WGS) entry which is preliminary data.</text>
</comment>
<evidence type="ECO:0000313" key="2">
    <source>
        <dbReference type="Proteomes" id="UP000246569"/>
    </source>
</evidence>
<dbReference type="PANTHER" id="PTHR35175:SF2">
    <property type="entry name" value="DUF1289 DOMAIN-CONTAINING PROTEIN"/>
    <property type="match status" value="1"/>
</dbReference>
<dbReference type="RefSeq" id="WP_110019272.1">
    <property type="nucleotide sequence ID" value="NZ_QGTJ01000008.1"/>
</dbReference>
<dbReference type="Proteomes" id="UP000246569">
    <property type="component" value="Unassembled WGS sequence"/>
</dbReference>
<dbReference type="OrthoDB" id="8911262at2"/>
<reference evidence="1 2" key="1">
    <citation type="submission" date="2018-05" db="EMBL/GenBank/DDBJ databases">
        <title>Genomic Encyclopedia of Type Strains, Phase IV (KMG-IV): sequencing the most valuable type-strain genomes for metagenomic binning, comparative biology and taxonomic classification.</title>
        <authorList>
            <person name="Goeker M."/>
        </authorList>
    </citation>
    <scope>NUCLEOTIDE SEQUENCE [LARGE SCALE GENOMIC DNA]</scope>
    <source>
        <strain evidence="1 2">DSM 23606</strain>
    </source>
</reference>
<keyword evidence="2" id="KW-1185">Reference proteome</keyword>
<evidence type="ECO:0008006" key="3">
    <source>
        <dbReference type="Google" id="ProtNLM"/>
    </source>
</evidence>
<accession>A0A317MSP5</accession>